<dbReference type="GO" id="GO:0046872">
    <property type="term" value="F:metal ion binding"/>
    <property type="evidence" value="ECO:0007669"/>
    <property type="project" value="UniProtKB-KW"/>
</dbReference>
<keyword evidence="7" id="KW-0067">ATP-binding</keyword>
<dbReference type="InterPro" id="IPR001650">
    <property type="entry name" value="Helicase_C-like"/>
</dbReference>
<feature type="compositionally biased region" description="Low complexity" evidence="14">
    <location>
        <begin position="928"/>
        <end position="943"/>
    </location>
</feature>
<feature type="region of interest" description="Disordered" evidence="14">
    <location>
        <begin position="813"/>
        <end position="1058"/>
    </location>
</feature>
<dbReference type="GO" id="GO:0000724">
    <property type="term" value="P:double-strand break repair via homologous recombination"/>
    <property type="evidence" value="ECO:0007669"/>
    <property type="project" value="TreeGrafter"/>
</dbReference>
<accession>A0A226DZX1</accession>
<evidence type="ECO:0000259" key="15">
    <source>
        <dbReference type="PROSITE" id="PS51192"/>
    </source>
</evidence>
<dbReference type="InterPro" id="IPR032284">
    <property type="entry name" value="RecQ_Zn-bd"/>
</dbReference>
<comment type="similarity">
    <text evidence="2">Belongs to the helicase family. RecQ subfamily.</text>
</comment>
<evidence type="ECO:0000256" key="8">
    <source>
        <dbReference type="ARBA" id="ARBA00023125"/>
    </source>
</evidence>
<name>A0A226DZX1_FOLCA</name>
<feature type="domain" description="Helicase ATP-binding" evidence="15">
    <location>
        <begin position="61"/>
        <end position="236"/>
    </location>
</feature>
<dbReference type="Gene3D" id="1.10.1740.100">
    <property type="entry name" value="Set2, Rpb1 interacting domain"/>
    <property type="match status" value="1"/>
</dbReference>
<evidence type="ECO:0000256" key="6">
    <source>
        <dbReference type="ARBA" id="ARBA00022806"/>
    </source>
</evidence>
<dbReference type="STRING" id="158441.A0A226DZX1"/>
<dbReference type="GO" id="GO:0005694">
    <property type="term" value="C:chromosome"/>
    <property type="evidence" value="ECO:0007669"/>
    <property type="project" value="InterPro"/>
</dbReference>
<comment type="catalytic activity">
    <reaction evidence="11">
        <text>Couples ATP hydrolysis with the unwinding of duplex DNA by translocating in the 3'-5' direction.</text>
        <dbReference type="EC" id="5.6.2.4"/>
    </reaction>
</comment>
<dbReference type="GO" id="GO:0005524">
    <property type="term" value="F:ATP binding"/>
    <property type="evidence" value="ECO:0007669"/>
    <property type="project" value="UniProtKB-KW"/>
</dbReference>
<protein>
    <recommendedName>
        <fullName evidence="12">DNA 3'-5' helicase</fullName>
        <ecNumber evidence="12">5.6.2.4</ecNumber>
    </recommendedName>
</protein>
<dbReference type="InterPro" id="IPR013257">
    <property type="entry name" value="SRI"/>
</dbReference>
<organism evidence="17 18">
    <name type="scientific">Folsomia candida</name>
    <name type="common">Springtail</name>
    <dbReference type="NCBI Taxonomy" id="158441"/>
    <lineage>
        <taxon>Eukaryota</taxon>
        <taxon>Metazoa</taxon>
        <taxon>Ecdysozoa</taxon>
        <taxon>Arthropoda</taxon>
        <taxon>Hexapoda</taxon>
        <taxon>Collembola</taxon>
        <taxon>Entomobryomorpha</taxon>
        <taxon>Isotomoidea</taxon>
        <taxon>Isotomidae</taxon>
        <taxon>Proisotominae</taxon>
        <taxon>Folsomia</taxon>
    </lineage>
</organism>
<feature type="domain" description="Helicase C-terminal" evidence="16">
    <location>
        <begin position="260"/>
        <end position="422"/>
    </location>
</feature>
<keyword evidence="18" id="KW-1185">Reference proteome</keyword>
<dbReference type="SMART" id="SM00490">
    <property type="entry name" value="HELICc"/>
    <property type="match status" value="1"/>
</dbReference>
<evidence type="ECO:0000259" key="16">
    <source>
        <dbReference type="PROSITE" id="PS51194"/>
    </source>
</evidence>
<comment type="subcellular location">
    <subcellularLocation>
        <location evidence="1">Nucleus</location>
    </subcellularLocation>
</comment>
<comment type="catalytic activity">
    <reaction evidence="13">
        <text>ATP + H2O = ADP + phosphate + H(+)</text>
        <dbReference type="Rhea" id="RHEA:13065"/>
        <dbReference type="ChEBI" id="CHEBI:15377"/>
        <dbReference type="ChEBI" id="CHEBI:15378"/>
        <dbReference type="ChEBI" id="CHEBI:30616"/>
        <dbReference type="ChEBI" id="CHEBI:43474"/>
        <dbReference type="ChEBI" id="CHEBI:456216"/>
    </reaction>
</comment>
<feature type="compositionally biased region" description="Pro residues" evidence="14">
    <location>
        <begin position="855"/>
        <end position="865"/>
    </location>
</feature>
<evidence type="ECO:0000256" key="1">
    <source>
        <dbReference type="ARBA" id="ARBA00004123"/>
    </source>
</evidence>
<feature type="compositionally biased region" description="Low complexity" evidence="14">
    <location>
        <begin position="987"/>
        <end position="1019"/>
    </location>
</feature>
<dbReference type="GO" id="GO:0016787">
    <property type="term" value="F:hydrolase activity"/>
    <property type="evidence" value="ECO:0007669"/>
    <property type="project" value="UniProtKB-KW"/>
</dbReference>
<dbReference type="Pfam" id="PF08236">
    <property type="entry name" value="SRI"/>
    <property type="match status" value="1"/>
</dbReference>
<dbReference type="GO" id="GO:0005737">
    <property type="term" value="C:cytoplasm"/>
    <property type="evidence" value="ECO:0007669"/>
    <property type="project" value="TreeGrafter"/>
</dbReference>
<dbReference type="OrthoDB" id="10261556at2759"/>
<dbReference type="GO" id="GO:0005634">
    <property type="term" value="C:nucleus"/>
    <property type="evidence" value="ECO:0007669"/>
    <property type="project" value="UniProtKB-SubCell"/>
</dbReference>
<feature type="region of interest" description="Disordered" evidence="14">
    <location>
        <begin position="1123"/>
        <end position="1150"/>
    </location>
</feature>
<feature type="compositionally biased region" description="Low complexity" evidence="14">
    <location>
        <begin position="878"/>
        <end position="891"/>
    </location>
</feature>
<dbReference type="InterPro" id="IPR014001">
    <property type="entry name" value="Helicase_ATP-bd"/>
</dbReference>
<feature type="region of interest" description="Disordered" evidence="14">
    <location>
        <begin position="693"/>
        <end position="720"/>
    </location>
</feature>
<feature type="region of interest" description="Disordered" evidence="14">
    <location>
        <begin position="505"/>
        <end position="524"/>
    </location>
</feature>
<dbReference type="InterPro" id="IPR004589">
    <property type="entry name" value="DNA_helicase_ATP-dep_RecQ"/>
</dbReference>
<keyword evidence="9" id="KW-0413">Isomerase</keyword>
<dbReference type="PANTHER" id="PTHR13710:SF152">
    <property type="entry name" value="ATP-DEPENDENT DNA HELICASE Q5"/>
    <property type="match status" value="1"/>
</dbReference>
<dbReference type="SUPFAM" id="SSF52540">
    <property type="entry name" value="P-loop containing nucleoside triphosphate hydrolases"/>
    <property type="match status" value="1"/>
</dbReference>
<keyword evidence="3" id="KW-0479">Metal-binding</keyword>
<dbReference type="GO" id="GO:0006355">
    <property type="term" value="P:regulation of DNA-templated transcription"/>
    <property type="evidence" value="ECO:0007669"/>
    <property type="project" value="InterPro"/>
</dbReference>
<dbReference type="InterPro" id="IPR027417">
    <property type="entry name" value="P-loop_NTPase"/>
</dbReference>
<evidence type="ECO:0000256" key="12">
    <source>
        <dbReference type="ARBA" id="ARBA00034808"/>
    </source>
</evidence>
<evidence type="ECO:0000256" key="2">
    <source>
        <dbReference type="ARBA" id="ARBA00005446"/>
    </source>
</evidence>
<evidence type="ECO:0000313" key="17">
    <source>
        <dbReference type="EMBL" id="OXA50580.1"/>
    </source>
</evidence>
<dbReference type="Proteomes" id="UP000198287">
    <property type="component" value="Unassembled WGS sequence"/>
</dbReference>
<gene>
    <name evidence="17" type="ORF">Fcan01_14640</name>
</gene>
<comment type="caution">
    <text evidence="17">The sequence shown here is derived from an EMBL/GenBank/DDBJ whole genome shotgun (WGS) entry which is preliminary data.</text>
</comment>
<evidence type="ECO:0000313" key="18">
    <source>
        <dbReference type="Proteomes" id="UP000198287"/>
    </source>
</evidence>
<feature type="compositionally biased region" description="Basic and acidic residues" evidence="14">
    <location>
        <begin position="693"/>
        <end position="704"/>
    </location>
</feature>
<evidence type="ECO:0000256" key="9">
    <source>
        <dbReference type="ARBA" id="ARBA00023235"/>
    </source>
</evidence>
<dbReference type="FunFam" id="3.40.50.300:FF:000444">
    <property type="entry name" value="ATP-dependent DNA helicase"/>
    <property type="match status" value="1"/>
</dbReference>
<keyword evidence="5" id="KW-0378">Hydrolase</keyword>
<evidence type="ECO:0000256" key="7">
    <source>
        <dbReference type="ARBA" id="ARBA00022840"/>
    </source>
</evidence>
<evidence type="ECO:0000256" key="5">
    <source>
        <dbReference type="ARBA" id="ARBA00022801"/>
    </source>
</evidence>
<sequence>MPLVVRVVNKKSKARDDGDDNTDSTSSGGQEPWKFPQLVTKLKNHFKHVQFRSDLQRRAVEAVLASDRDIYVSMPTGSGKSLIYQLPAVLHDRKFAVVFCPLIALIQDQLGHLAKLNIRGESINSKITTTERKRILDDLKTTNPATKLLYITPELAATPNFRTHLENFHRNGKISYFVVDEAHCVSEWGHDFRTDYLRLGELRTLFRDVPWVALTATAAPKVATDILKQLNLIRPLTFKNPCFRSNLHYDVQFKELLDEPFDHLVEFCVESLGEDWESEKPGDRGCGIIYCRTREMTEDIATILTRRGLKAKPYHGGLKGADRDKIQGEWMNGVTPVIVATISFGMGVDKASVRFIAHWSMSQSVPAYYQESGRGGRDGKKAFCRLYHSKGERDALTFLLSKEAGELRAKGKEKEEQAKSLLDSFSAMVKYCEGSTSCRHSYFAGYFGDEEKLVDGCGAMCDHCVDPKGLEVAVQAFSFQDVLRQRATISSLNVSGIDEDLYGGGRVGAKRDSESADSGESGLEKKARSQLESVIKKQFALRNGGSSGGGEGIVTASSILDRQLINNARVKAPSATTTKIRGLSIAVRESYLNMLMESLESNNAKICGGRLSKKDILGAGVELEYKIFSANTVMSLYRQRVAAANQGIKNDTKNVEETEAIKNYVPGSTFSAPVNETRSNFGGFTKASQLVVEPKREEHEDNTSKNKRVTAKSNGSELLAPPHPVNILNVSLNSSSIFNDSLDIHAVEYDYPTATPTPPQRKFSFSLKQDSTIGQKKLSDFFNREYGEEDKKKVELDKKKAEEDIIEILDSSGEEEKFSKRNVNSPTAGCTDNSGDPEKVIDIYMDCGDDDLEPKPVPAPVPPPEQTGFKSAKEMLFSFSSSKKSYSSGDISKGGERGSSSSIGRKRGRDEGSGGGGEIKKKLAREYSSQSSRGGNGSKNSSSSKDKPGKQRLISDLFGSHNNKALSPSVPAAPVPSSAQHPKKSSSESGSNSGANNKSTTSTTSTSSSVSKNTFSPHKSPQKPPSSSLRSGKIRGNKDHTPSPAKVKAATADSTEIGKTEMGELIVNCLMPFYRAGKFPNTGGGKDAFKILARDMTHQACEKKLKDREHVEKFVVNYFKKIDQQGAGGGGSSSSAHPVRHDDEVVKIPQ</sequence>
<dbReference type="InterPro" id="IPR002464">
    <property type="entry name" value="DNA/RNA_helicase_DEAH_CS"/>
</dbReference>
<dbReference type="PANTHER" id="PTHR13710">
    <property type="entry name" value="DNA HELICASE RECQ FAMILY MEMBER"/>
    <property type="match status" value="1"/>
</dbReference>
<dbReference type="PROSITE" id="PS51194">
    <property type="entry name" value="HELICASE_CTER"/>
    <property type="match status" value="1"/>
</dbReference>
<evidence type="ECO:0000256" key="3">
    <source>
        <dbReference type="ARBA" id="ARBA00022723"/>
    </source>
</evidence>
<dbReference type="Pfam" id="PF16124">
    <property type="entry name" value="RecQ_Zn_bind"/>
    <property type="match status" value="1"/>
</dbReference>
<dbReference type="InterPro" id="IPR011545">
    <property type="entry name" value="DEAD/DEAH_box_helicase_dom"/>
</dbReference>
<keyword evidence="4" id="KW-0547">Nucleotide-binding</keyword>
<dbReference type="PROSITE" id="PS51192">
    <property type="entry name" value="HELICASE_ATP_BIND_1"/>
    <property type="match status" value="1"/>
</dbReference>
<evidence type="ECO:0000256" key="13">
    <source>
        <dbReference type="ARBA" id="ARBA00049360"/>
    </source>
</evidence>
<dbReference type="CDD" id="cd18794">
    <property type="entry name" value="SF2_C_RecQ"/>
    <property type="match status" value="1"/>
</dbReference>
<evidence type="ECO:0000256" key="10">
    <source>
        <dbReference type="ARBA" id="ARBA00023242"/>
    </source>
</evidence>
<keyword evidence="10" id="KW-0539">Nucleus</keyword>
<dbReference type="Pfam" id="PF00271">
    <property type="entry name" value="Helicase_C"/>
    <property type="match status" value="1"/>
</dbReference>
<dbReference type="GO" id="GO:0003677">
    <property type="term" value="F:DNA binding"/>
    <property type="evidence" value="ECO:0007669"/>
    <property type="project" value="UniProtKB-KW"/>
</dbReference>
<proteinExistence type="inferred from homology"/>
<dbReference type="Pfam" id="PF00270">
    <property type="entry name" value="DEAD"/>
    <property type="match status" value="1"/>
</dbReference>
<dbReference type="GO" id="GO:0043138">
    <property type="term" value="F:3'-5' DNA helicase activity"/>
    <property type="evidence" value="ECO:0007669"/>
    <property type="project" value="UniProtKB-EC"/>
</dbReference>
<keyword evidence="6 17" id="KW-0347">Helicase</keyword>
<evidence type="ECO:0000256" key="4">
    <source>
        <dbReference type="ARBA" id="ARBA00022741"/>
    </source>
</evidence>
<feature type="region of interest" description="Disordered" evidence="14">
    <location>
        <begin position="11"/>
        <end position="33"/>
    </location>
</feature>
<feature type="compositionally biased region" description="Basic and acidic residues" evidence="14">
    <location>
        <begin position="908"/>
        <end position="925"/>
    </location>
</feature>
<dbReference type="NCBIfam" id="TIGR00614">
    <property type="entry name" value="recQ_fam"/>
    <property type="match status" value="1"/>
</dbReference>
<dbReference type="GO" id="GO:0009378">
    <property type="term" value="F:four-way junction helicase activity"/>
    <property type="evidence" value="ECO:0007669"/>
    <property type="project" value="TreeGrafter"/>
</dbReference>
<feature type="compositionally biased region" description="Low complexity" evidence="14">
    <location>
        <begin position="965"/>
        <end position="979"/>
    </location>
</feature>
<dbReference type="SMART" id="SM00487">
    <property type="entry name" value="DEXDc"/>
    <property type="match status" value="1"/>
</dbReference>
<dbReference type="EC" id="5.6.2.4" evidence="12"/>
<reference evidence="17 18" key="1">
    <citation type="submission" date="2015-12" db="EMBL/GenBank/DDBJ databases">
        <title>The genome of Folsomia candida.</title>
        <authorList>
            <person name="Faddeeva A."/>
            <person name="Derks M.F."/>
            <person name="Anvar Y."/>
            <person name="Smit S."/>
            <person name="Van Straalen N."/>
            <person name="Roelofs D."/>
        </authorList>
    </citation>
    <scope>NUCLEOTIDE SEQUENCE [LARGE SCALE GENOMIC DNA]</scope>
    <source>
        <strain evidence="17 18">VU population</strain>
        <tissue evidence="17">Whole body</tissue>
    </source>
</reference>
<keyword evidence="8" id="KW-0238">DNA-binding</keyword>
<dbReference type="EMBL" id="LNIX01000008">
    <property type="protein sequence ID" value="OXA50580.1"/>
    <property type="molecule type" value="Genomic_DNA"/>
</dbReference>
<dbReference type="PROSITE" id="PS00690">
    <property type="entry name" value="DEAH_ATP_HELICASE"/>
    <property type="match status" value="1"/>
</dbReference>
<dbReference type="InterPro" id="IPR038190">
    <property type="entry name" value="SRI_sf"/>
</dbReference>
<evidence type="ECO:0000256" key="11">
    <source>
        <dbReference type="ARBA" id="ARBA00034617"/>
    </source>
</evidence>
<dbReference type="AlphaFoldDB" id="A0A226DZX1"/>
<dbReference type="Gene3D" id="3.40.50.300">
    <property type="entry name" value="P-loop containing nucleotide triphosphate hydrolases"/>
    <property type="match status" value="2"/>
</dbReference>
<evidence type="ECO:0000256" key="14">
    <source>
        <dbReference type="SAM" id="MobiDB-lite"/>
    </source>
</evidence>
<feature type="compositionally biased region" description="Basic and acidic residues" evidence="14">
    <location>
        <begin position="1139"/>
        <end position="1150"/>
    </location>
</feature>
<feature type="compositionally biased region" description="Polar residues" evidence="14">
    <location>
        <begin position="821"/>
        <end position="834"/>
    </location>
</feature>